<organism evidence="2 3">
    <name type="scientific">Methanobacterium bryantii</name>
    <dbReference type="NCBI Taxonomy" id="2161"/>
    <lineage>
        <taxon>Archaea</taxon>
        <taxon>Methanobacteriati</taxon>
        <taxon>Methanobacteriota</taxon>
        <taxon>Methanomada group</taxon>
        <taxon>Methanobacteria</taxon>
        <taxon>Methanobacteriales</taxon>
        <taxon>Methanobacteriaceae</taxon>
        <taxon>Methanobacterium</taxon>
    </lineage>
</organism>
<feature type="transmembrane region" description="Helical" evidence="1">
    <location>
        <begin position="86"/>
        <end position="104"/>
    </location>
</feature>
<keyword evidence="1" id="KW-0472">Membrane</keyword>
<feature type="transmembrane region" description="Helical" evidence="1">
    <location>
        <begin position="6"/>
        <end position="22"/>
    </location>
</feature>
<gene>
    <name evidence="2" type="ORF">ASJ80_11025</name>
</gene>
<name>A0A2A2H689_METBR</name>
<sequence length="113" mass="13071">MNKRNFFIIMLMILVGVFFNYLSSGNPGLLVLCLGIIGVLISTSKLINYNRIVYYVIFLSIIVVQSIILIDNYLYKLTYLQNSREYAFFAFGVLAYVVVISLLFKPNIFKENY</sequence>
<evidence type="ECO:0000256" key="1">
    <source>
        <dbReference type="SAM" id="Phobius"/>
    </source>
</evidence>
<feature type="transmembrane region" description="Helical" evidence="1">
    <location>
        <begin position="53"/>
        <end position="74"/>
    </location>
</feature>
<accession>A0A2A2H689</accession>
<dbReference type="Proteomes" id="UP000217784">
    <property type="component" value="Unassembled WGS sequence"/>
</dbReference>
<dbReference type="AlphaFoldDB" id="A0A2A2H689"/>
<evidence type="ECO:0000313" key="3">
    <source>
        <dbReference type="Proteomes" id="UP000217784"/>
    </source>
</evidence>
<feature type="transmembrane region" description="Helical" evidence="1">
    <location>
        <begin position="29"/>
        <end position="47"/>
    </location>
</feature>
<protein>
    <submittedName>
        <fullName evidence="2">Uncharacterized protein</fullName>
    </submittedName>
</protein>
<proteinExistence type="predicted"/>
<keyword evidence="1" id="KW-0812">Transmembrane</keyword>
<evidence type="ECO:0000313" key="2">
    <source>
        <dbReference type="EMBL" id="PAV04835.1"/>
    </source>
</evidence>
<comment type="caution">
    <text evidence="2">The sequence shown here is derived from an EMBL/GenBank/DDBJ whole genome shotgun (WGS) entry which is preliminary data.</text>
</comment>
<dbReference type="EMBL" id="LMVM01000012">
    <property type="protein sequence ID" value="PAV04835.1"/>
    <property type="molecule type" value="Genomic_DNA"/>
</dbReference>
<keyword evidence="3" id="KW-1185">Reference proteome</keyword>
<reference evidence="2 3" key="1">
    <citation type="journal article" date="2017" name="BMC Genomics">
        <title>Genomic analysis of methanogenic archaea reveals a shift towards energy conservation.</title>
        <authorList>
            <person name="Gilmore S.P."/>
            <person name="Henske J.K."/>
            <person name="Sexton J.A."/>
            <person name="Solomon K.V."/>
            <person name="Seppala S."/>
            <person name="Yoo J.I."/>
            <person name="Huyett L.M."/>
            <person name="Pressman A."/>
            <person name="Cogan J.Z."/>
            <person name="Kivenson V."/>
            <person name="Peng X."/>
            <person name="Tan Y."/>
            <person name="Valentine D.L."/>
            <person name="O'Malley M.A."/>
        </authorList>
    </citation>
    <scope>NUCLEOTIDE SEQUENCE [LARGE SCALE GENOMIC DNA]</scope>
    <source>
        <strain evidence="2 3">M.o.H.</strain>
    </source>
</reference>
<keyword evidence="1" id="KW-1133">Transmembrane helix</keyword>